<feature type="region of interest" description="Disordered" evidence="6">
    <location>
        <begin position="69"/>
        <end position="141"/>
    </location>
</feature>
<evidence type="ECO:0000256" key="4">
    <source>
        <dbReference type="ARBA" id="ARBA00023163"/>
    </source>
</evidence>
<feature type="region of interest" description="Disordered" evidence="6">
    <location>
        <begin position="1"/>
        <end position="39"/>
    </location>
</feature>
<accession>A0ABR3Y5S5</accession>
<dbReference type="InterPro" id="IPR006751">
    <property type="entry name" value="TAFII55_prot_cons_reg"/>
</dbReference>
<comment type="subcellular location">
    <subcellularLocation>
        <location evidence="1">Nucleus</location>
    </subcellularLocation>
</comment>
<gene>
    <name evidence="8" type="ORF">VTK73DRAFT_9519</name>
</gene>
<dbReference type="PANTHER" id="PTHR12228">
    <property type="entry name" value="TRANSCRIPTION INITIATION FACTOR TFIID 55 KD SUBUNIT-RELATED"/>
    <property type="match status" value="1"/>
</dbReference>
<dbReference type="CDD" id="cd08047">
    <property type="entry name" value="TAF7"/>
    <property type="match status" value="1"/>
</dbReference>
<keyword evidence="9" id="KW-1185">Reference proteome</keyword>
<evidence type="ECO:0000256" key="3">
    <source>
        <dbReference type="ARBA" id="ARBA00023015"/>
    </source>
</evidence>
<name>A0ABR3Y5S5_9PEZI</name>
<dbReference type="Pfam" id="PF04658">
    <property type="entry name" value="TAFII55_N"/>
    <property type="match status" value="1"/>
</dbReference>
<dbReference type="SMART" id="SM01370">
    <property type="entry name" value="TAFII55_N"/>
    <property type="match status" value="1"/>
</dbReference>
<evidence type="ECO:0000256" key="5">
    <source>
        <dbReference type="ARBA" id="ARBA00023242"/>
    </source>
</evidence>
<keyword evidence="3" id="KW-0805">Transcription regulation</keyword>
<dbReference type="EMBL" id="JAZHXJ010000008">
    <property type="protein sequence ID" value="KAL1883152.1"/>
    <property type="molecule type" value="Genomic_DNA"/>
</dbReference>
<feature type="compositionally biased region" description="Basic residues" evidence="6">
    <location>
        <begin position="105"/>
        <end position="117"/>
    </location>
</feature>
<comment type="similarity">
    <text evidence="2">Belongs to the TAF7 family.</text>
</comment>
<feature type="region of interest" description="Disordered" evidence="6">
    <location>
        <begin position="362"/>
        <end position="427"/>
    </location>
</feature>
<dbReference type="PANTHER" id="PTHR12228:SF0">
    <property type="entry name" value="TATA-BOX BINDING PROTEIN ASSOCIATED FACTOR 7"/>
    <property type="match status" value="1"/>
</dbReference>
<feature type="compositionally biased region" description="Acidic residues" evidence="6">
    <location>
        <begin position="374"/>
        <end position="411"/>
    </location>
</feature>
<proteinExistence type="inferred from homology"/>
<evidence type="ECO:0000256" key="1">
    <source>
        <dbReference type="ARBA" id="ARBA00004123"/>
    </source>
</evidence>
<dbReference type="Proteomes" id="UP001586593">
    <property type="component" value="Unassembled WGS sequence"/>
</dbReference>
<evidence type="ECO:0000313" key="8">
    <source>
        <dbReference type="EMBL" id="KAL1883152.1"/>
    </source>
</evidence>
<reference evidence="8 9" key="1">
    <citation type="journal article" date="2024" name="Commun. Biol.">
        <title>Comparative genomic analysis of thermophilic fungi reveals convergent evolutionary adaptations and gene losses.</title>
        <authorList>
            <person name="Steindorff A.S."/>
            <person name="Aguilar-Pontes M.V."/>
            <person name="Robinson A.J."/>
            <person name="Andreopoulos B."/>
            <person name="LaButti K."/>
            <person name="Kuo A."/>
            <person name="Mondo S."/>
            <person name="Riley R."/>
            <person name="Otillar R."/>
            <person name="Haridas S."/>
            <person name="Lipzen A."/>
            <person name="Grimwood J."/>
            <person name="Schmutz J."/>
            <person name="Clum A."/>
            <person name="Reid I.D."/>
            <person name="Moisan M.C."/>
            <person name="Butler G."/>
            <person name="Nguyen T.T.M."/>
            <person name="Dewar K."/>
            <person name="Conant G."/>
            <person name="Drula E."/>
            <person name="Henrissat B."/>
            <person name="Hansel C."/>
            <person name="Singer S."/>
            <person name="Hutchinson M.I."/>
            <person name="de Vries R.P."/>
            <person name="Natvig D.O."/>
            <person name="Powell A.J."/>
            <person name="Tsang A."/>
            <person name="Grigoriev I.V."/>
        </authorList>
    </citation>
    <scope>NUCLEOTIDE SEQUENCE [LARGE SCALE GENOMIC DNA]</scope>
    <source>
        <strain evidence="8 9">ATCC 24622</strain>
    </source>
</reference>
<keyword evidence="5" id="KW-0539">Nucleus</keyword>
<dbReference type="InterPro" id="IPR037817">
    <property type="entry name" value="TAF7"/>
</dbReference>
<keyword evidence="4" id="KW-0804">Transcription</keyword>
<evidence type="ECO:0000313" key="9">
    <source>
        <dbReference type="Proteomes" id="UP001586593"/>
    </source>
</evidence>
<feature type="compositionally biased region" description="Polar residues" evidence="6">
    <location>
        <begin position="448"/>
        <end position="475"/>
    </location>
</feature>
<feature type="compositionally biased region" description="Low complexity" evidence="6">
    <location>
        <begin position="83"/>
        <end position="98"/>
    </location>
</feature>
<feature type="compositionally biased region" description="Basic and acidic residues" evidence="6">
    <location>
        <begin position="362"/>
        <end position="373"/>
    </location>
</feature>
<evidence type="ECO:0000256" key="2">
    <source>
        <dbReference type="ARBA" id="ARBA00009368"/>
    </source>
</evidence>
<evidence type="ECO:0000256" key="6">
    <source>
        <dbReference type="SAM" id="MobiDB-lite"/>
    </source>
</evidence>
<sequence>MNTSMSEPPPLKRKITLKVGGNPGGAAANPAGAVNSSPDATNLDILAAPVPPVENGSVEANPKIRLITAPRKPLPSGPTHTNQGVGAVQSSGSVQSESLPPVRTKTGRITKPSAKKRAKDEARLDEEGENVPHANGATGSEPVPKRIRVIKTPISATRPPTLKLRTTGRIPFHPPGDGYDSEAEDRELDPVIEEQIILRMMPGKACDYIRKSIQERKIGLPRQQGGADITLKWVDDEGRRCAVGVAGELFAAVLVDLPTITESTKTWDKKSLIKAADICQMLLVFERVNSEEEVKQIPLPKAIEKGYRWPHGLTPPMHDCIHRRFRKRLSKLEIQNKEAEVERLLKADQEAMSTKWEFVDERQQAHATGHESQLDYEDEYEEEEDEEEEEEEELGEEDAEGIADEEAEDYFGDAAMAGGEDDFNVDDAVLEAEFEAQVSDAMAGTMDAPTSATSGQLDVNTPISANALTPAAQTNASGVDEEADEDEDSEEDEGDDGNVEDDDEDGARHDEVAAVRAEIAQMKKQLADLEGQLARSVQPLMKRRIDQNIRNLKAEVELKKSSIGEVDDD</sequence>
<feature type="domain" description="TAFII55 protein conserved region" evidence="7">
    <location>
        <begin position="192"/>
        <end position="353"/>
    </location>
</feature>
<feature type="compositionally biased region" description="Acidic residues" evidence="6">
    <location>
        <begin position="479"/>
        <end position="505"/>
    </location>
</feature>
<protein>
    <recommendedName>
        <fullName evidence="7">TAFII55 protein conserved region domain-containing protein</fullName>
    </recommendedName>
</protein>
<evidence type="ECO:0000259" key="7">
    <source>
        <dbReference type="SMART" id="SM01370"/>
    </source>
</evidence>
<comment type="caution">
    <text evidence="8">The sequence shown here is derived from an EMBL/GenBank/DDBJ whole genome shotgun (WGS) entry which is preliminary data.</text>
</comment>
<feature type="region of interest" description="Disordered" evidence="6">
    <location>
        <begin position="159"/>
        <end position="183"/>
    </location>
</feature>
<feature type="region of interest" description="Disordered" evidence="6">
    <location>
        <begin position="440"/>
        <end position="509"/>
    </location>
</feature>
<organism evidence="8 9">
    <name type="scientific">Phialemonium thermophilum</name>
    <dbReference type="NCBI Taxonomy" id="223376"/>
    <lineage>
        <taxon>Eukaryota</taxon>
        <taxon>Fungi</taxon>
        <taxon>Dikarya</taxon>
        <taxon>Ascomycota</taxon>
        <taxon>Pezizomycotina</taxon>
        <taxon>Sordariomycetes</taxon>
        <taxon>Sordariomycetidae</taxon>
        <taxon>Cephalothecales</taxon>
        <taxon>Cephalothecaceae</taxon>
        <taxon>Phialemonium</taxon>
    </lineage>
</organism>